<proteinExistence type="predicted"/>
<feature type="transmembrane region" description="Helical" evidence="1">
    <location>
        <begin position="46"/>
        <end position="66"/>
    </location>
</feature>
<evidence type="ECO:0000313" key="3">
    <source>
        <dbReference type="Proteomes" id="UP000075950"/>
    </source>
</evidence>
<name>A0A144MDT5_BRELN</name>
<feature type="transmembrane region" description="Helical" evidence="1">
    <location>
        <begin position="78"/>
        <end position="98"/>
    </location>
</feature>
<gene>
    <name evidence="2" type="ORF">A2T55_03235</name>
</gene>
<feature type="transmembrane region" description="Helical" evidence="1">
    <location>
        <begin position="6"/>
        <end position="26"/>
    </location>
</feature>
<evidence type="ECO:0000256" key="1">
    <source>
        <dbReference type="SAM" id="Phobius"/>
    </source>
</evidence>
<dbReference type="Proteomes" id="UP000075950">
    <property type="component" value="Chromosome"/>
</dbReference>
<dbReference type="RefSeq" id="WP_062860815.1">
    <property type="nucleotide sequence ID" value="NZ_CP014869.1"/>
</dbReference>
<feature type="transmembrane region" description="Helical" evidence="1">
    <location>
        <begin position="142"/>
        <end position="159"/>
    </location>
</feature>
<keyword evidence="1" id="KW-1133">Transmembrane helix</keyword>
<organism evidence="2 3">
    <name type="scientific">Brevibacterium linens</name>
    <dbReference type="NCBI Taxonomy" id="1703"/>
    <lineage>
        <taxon>Bacteria</taxon>
        <taxon>Bacillati</taxon>
        <taxon>Actinomycetota</taxon>
        <taxon>Actinomycetes</taxon>
        <taxon>Micrococcales</taxon>
        <taxon>Brevibacteriaceae</taxon>
        <taxon>Brevibacterium</taxon>
    </lineage>
</organism>
<dbReference type="AlphaFoldDB" id="A0A144MDT5"/>
<keyword evidence="1" id="KW-0472">Membrane</keyword>
<reference evidence="3" key="1">
    <citation type="submission" date="2016-03" db="EMBL/GenBank/DDBJ databases">
        <authorList>
            <person name="Ploux O."/>
        </authorList>
    </citation>
    <scope>NUCLEOTIDE SEQUENCE [LARGE SCALE GENOMIC DNA]</scope>
    <source>
        <strain evidence="3">BS258</strain>
    </source>
</reference>
<accession>A0A144MDT5</accession>
<dbReference type="KEGG" id="bly:A2T55_03235"/>
<sequence length="452" mass="49410">MILPVVVGTSAAIALKIVFLAARVSWPDNYFDSSDRTKHWVVEAPLKVLVWRLVPFLLTAIFAVVVGRSLGAGASPVLWVFLGSHIATTNLLALISAYSRSSGILVQWAYLLGLTLVFAVVVGVLDWGPWDLAGIAPEAETLVQGVWTAVCVAVLFAVFKAMTLSRHSSGVGAGSLSSLKIDDFYMGYLAKCAFERRADLPLLLAIVAHESSNRPTFVRYIELFLFKYSIRTLTPRTLGIAQQKIGRDRFWHERSRIRLNEVDCQSMERLAQLFAGSLIPDGEVRFGAYEIKSLVNAHNKGSSNLVAVARIYEDLFLGENAVMAAVEPTIEDSSIGEAVENHGATEDTGLTADLEVSSPWAVRHGGDCYVQFKVSRSEIAIVVMNIISSNMARPIPVTHTFGSGSREFEAGLFKVPANGMGVRLSVVDNRGRMLRVANLWFDADRDYVSVDG</sequence>
<keyword evidence="1" id="KW-0812">Transmembrane</keyword>
<dbReference type="EMBL" id="CP014869">
    <property type="protein sequence ID" value="AMT92926.1"/>
    <property type="molecule type" value="Genomic_DNA"/>
</dbReference>
<feature type="transmembrane region" description="Helical" evidence="1">
    <location>
        <begin position="110"/>
        <end position="130"/>
    </location>
</feature>
<evidence type="ECO:0000313" key="2">
    <source>
        <dbReference type="EMBL" id="AMT92926.1"/>
    </source>
</evidence>
<protein>
    <submittedName>
        <fullName evidence="2">Uncharacterized protein</fullName>
    </submittedName>
</protein>